<accession>A0A2M9YIP1</accession>
<evidence type="ECO:0000313" key="2">
    <source>
        <dbReference type="EMBL" id="PJZ60436.1"/>
    </source>
</evidence>
<dbReference type="EMBL" id="NPDV01000026">
    <property type="protein sequence ID" value="PJZ51374.1"/>
    <property type="molecule type" value="Genomic_DNA"/>
</dbReference>
<name>A0A2M9YIP1_9LEPT</name>
<dbReference type="AlphaFoldDB" id="A0A2M9YIP1"/>
<organism evidence="1 4">
    <name type="scientific">Leptospira adleri</name>
    <dbReference type="NCBI Taxonomy" id="2023186"/>
    <lineage>
        <taxon>Bacteria</taxon>
        <taxon>Pseudomonadati</taxon>
        <taxon>Spirochaetota</taxon>
        <taxon>Spirochaetia</taxon>
        <taxon>Leptospirales</taxon>
        <taxon>Leptospiraceae</taxon>
        <taxon>Leptospira</taxon>
    </lineage>
</organism>
<gene>
    <name evidence="2" type="ORF">CH376_18460</name>
    <name evidence="1" type="ORF">CH380_20455</name>
</gene>
<reference evidence="3 4" key="1">
    <citation type="submission" date="2017-07" db="EMBL/GenBank/DDBJ databases">
        <title>Leptospira spp. isolated from tropical soils.</title>
        <authorList>
            <person name="Thibeaux R."/>
            <person name="Iraola G."/>
            <person name="Ferres I."/>
            <person name="Bierque E."/>
            <person name="Girault D."/>
            <person name="Soupe-Gilbert M.-E."/>
            <person name="Picardeau M."/>
            <person name="Goarant C."/>
        </authorList>
    </citation>
    <scope>NUCLEOTIDE SEQUENCE [LARGE SCALE GENOMIC DNA]</scope>
    <source>
        <strain evidence="1 4">FH2-B-C1</strain>
        <strain evidence="2 3">FH2-B-D1</strain>
    </source>
</reference>
<dbReference type="EMBL" id="NPDU01000062">
    <property type="protein sequence ID" value="PJZ60436.1"/>
    <property type="molecule type" value="Genomic_DNA"/>
</dbReference>
<keyword evidence="3" id="KW-1185">Reference proteome</keyword>
<evidence type="ECO:0000313" key="1">
    <source>
        <dbReference type="EMBL" id="PJZ51374.1"/>
    </source>
</evidence>
<evidence type="ECO:0000313" key="3">
    <source>
        <dbReference type="Proteomes" id="UP000232149"/>
    </source>
</evidence>
<comment type="caution">
    <text evidence="1">The sequence shown here is derived from an EMBL/GenBank/DDBJ whole genome shotgun (WGS) entry which is preliminary data.</text>
</comment>
<sequence>MCILNIVFFRRRNPFTDFLENSSMRRFYSKRNRILSKNRLTSVKQSSKRILFLSYYFGTTFTK</sequence>
<dbReference type="Proteomes" id="UP000232149">
    <property type="component" value="Unassembled WGS sequence"/>
</dbReference>
<proteinExistence type="predicted"/>
<protein>
    <submittedName>
        <fullName evidence="1">Uncharacterized protein</fullName>
    </submittedName>
</protein>
<dbReference type="Proteomes" id="UP000232188">
    <property type="component" value="Unassembled WGS sequence"/>
</dbReference>
<evidence type="ECO:0000313" key="4">
    <source>
        <dbReference type="Proteomes" id="UP000232188"/>
    </source>
</evidence>